<gene>
    <name evidence="4" type="ORF">FE784_23420</name>
</gene>
<dbReference type="OrthoDB" id="9766816at2"/>
<dbReference type="GO" id="GO:0071949">
    <property type="term" value="F:FAD binding"/>
    <property type="evidence" value="ECO:0007669"/>
    <property type="project" value="InterPro"/>
</dbReference>
<proteinExistence type="predicted"/>
<dbReference type="InterPro" id="IPR050493">
    <property type="entry name" value="FAD-dep_Monooxygenase_BioMet"/>
</dbReference>
<dbReference type="SUPFAM" id="SSF51905">
    <property type="entry name" value="FAD/NAD(P)-binding domain"/>
    <property type="match status" value="1"/>
</dbReference>
<evidence type="ECO:0000313" key="5">
    <source>
        <dbReference type="Proteomes" id="UP000307943"/>
    </source>
</evidence>
<dbReference type="PRINTS" id="PR00420">
    <property type="entry name" value="RNGMNOXGNASE"/>
</dbReference>
<dbReference type="Gene3D" id="3.50.50.60">
    <property type="entry name" value="FAD/NAD(P)-binding domain"/>
    <property type="match status" value="1"/>
</dbReference>
<keyword evidence="1" id="KW-0560">Oxidoreductase</keyword>
<evidence type="ECO:0000256" key="2">
    <source>
        <dbReference type="ARBA" id="ARBA00023033"/>
    </source>
</evidence>
<dbReference type="GO" id="GO:0004497">
    <property type="term" value="F:monooxygenase activity"/>
    <property type="evidence" value="ECO:0007669"/>
    <property type="project" value="UniProtKB-KW"/>
</dbReference>
<evidence type="ECO:0000259" key="3">
    <source>
        <dbReference type="Pfam" id="PF01494"/>
    </source>
</evidence>
<dbReference type="EMBL" id="VDCQ01000037">
    <property type="protein sequence ID" value="TNJ63829.1"/>
    <property type="molecule type" value="Genomic_DNA"/>
</dbReference>
<organism evidence="4 5">
    <name type="scientific">Paenibacillus hemerocallicola</name>
    <dbReference type="NCBI Taxonomy" id="1172614"/>
    <lineage>
        <taxon>Bacteria</taxon>
        <taxon>Bacillati</taxon>
        <taxon>Bacillota</taxon>
        <taxon>Bacilli</taxon>
        <taxon>Bacillales</taxon>
        <taxon>Paenibacillaceae</taxon>
        <taxon>Paenibacillus</taxon>
    </lineage>
</organism>
<dbReference type="RefSeq" id="WP_139604685.1">
    <property type="nucleotide sequence ID" value="NZ_VDCQ01000037.1"/>
</dbReference>
<protein>
    <submittedName>
        <fullName evidence="4">Monooxygenase</fullName>
    </submittedName>
</protein>
<feature type="domain" description="FAD-binding" evidence="3">
    <location>
        <begin position="7"/>
        <end position="321"/>
    </location>
</feature>
<dbReference type="Proteomes" id="UP000307943">
    <property type="component" value="Unassembled WGS sequence"/>
</dbReference>
<dbReference type="AlphaFoldDB" id="A0A5C4T6H9"/>
<evidence type="ECO:0000313" key="4">
    <source>
        <dbReference type="EMBL" id="TNJ63829.1"/>
    </source>
</evidence>
<keyword evidence="5" id="KW-1185">Reference proteome</keyword>
<accession>A0A5C4T6H9</accession>
<name>A0A5C4T6H9_9BACL</name>
<dbReference type="NCBIfam" id="NF005243">
    <property type="entry name" value="PRK06753.1"/>
    <property type="match status" value="1"/>
</dbReference>
<evidence type="ECO:0000256" key="1">
    <source>
        <dbReference type="ARBA" id="ARBA00023002"/>
    </source>
</evidence>
<dbReference type="InterPro" id="IPR002938">
    <property type="entry name" value="FAD-bd"/>
</dbReference>
<reference evidence="4 5" key="1">
    <citation type="submission" date="2019-05" db="EMBL/GenBank/DDBJ databases">
        <title>We sequenced the genome of Paenibacillus hemerocallicola KCTC 33185 for further insight into its adaptation and study the phylogeny of Paenibacillus.</title>
        <authorList>
            <person name="Narsing Rao M.P."/>
        </authorList>
    </citation>
    <scope>NUCLEOTIDE SEQUENCE [LARGE SCALE GENOMIC DNA]</scope>
    <source>
        <strain evidence="4 5">KCTC 33185</strain>
    </source>
</reference>
<comment type="caution">
    <text evidence="4">The sequence shown here is derived from an EMBL/GenBank/DDBJ whole genome shotgun (WGS) entry which is preliminary data.</text>
</comment>
<keyword evidence="2 4" id="KW-0503">Monooxygenase</keyword>
<dbReference type="PANTHER" id="PTHR13789:SF309">
    <property type="entry name" value="PUTATIVE (AFU_ORTHOLOGUE AFUA_6G14510)-RELATED"/>
    <property type="match status" value="1"/>
</dbReference>
<dbReference type="PANTHER" id="PTHR13789">
    <property type="entry name" value="MONOOXYGENASE"/>
    <property type="match status" value="1"/>
</dbReference>
<dbReference type="InterPro" id="IPR036188">
    <property type="entry name" value="FAD/NAD-bd_sf"/>
</dbReference>
<dbReference type="Pfam" id="PF01494">
    <property type="entry name" value="FAD_binding_3"/>
    <property type="match status" value="1"/>
</dbReference>
<sequence>MASRKFIVVGGGIAGLCTAIALRNKGFDVDVFEGASRLKESGAGLGVGANALQAMKRLGLGDKLLEKGKVLQAARIVNEKGGLIAKTDSVKVSSLFGTDNITIHRADLLHILAESLPGDGIWTNKKCVSVTQHSGGGVTVGFQDGSTVTGDGLIAADGIRSAIRQQLMPEATPRYAGYTCWRSVVAGVPRGYEATTFTETWGSKGRFGIVPLQGDRVYWFACINAAARDPKFADFRKAALIRHFEGYHSPIRELLEASNDDALLHNDIYDLKPFNRFAFGSIVLVGDAAHATTPNLGQGAGQAMEDAVFLAECLANHSSVEEAYVRFERLRLARTRKIVNTSRTIGKVAQFESKLLCGIRNGLFRAIPARMNVRQLRFLLDVKFDVR</sequence>